<organism evidence="2 3">
    <name type="scientific">Tsukamurella paurometabola (strain ATCC 8368 / DSM 20162 / CCUG 35730 / CIP 100753 / JCM 10117 / KCTC 9821 / NBRC 16120 / NCIMB 702349 / NCTC 13040)</name>
    <name type="common">Corynebacterium paurometabolum</name>
    <dbReference type="NCBI Taxonomy" id="521096"/>
    <lineage>
        <taxon>Bacteria</taxon>
        <taxon>Bacillati</taxon>
        <taxon>Actinomycetota</taxon>
        <taxon>Actinomycetes</taxon>
        <taxon>Mycobacteriales</taxon>
        <taxon>Tsukamurellaceae</taxon>
        <taxon>Tsukamurella</taxon>
    </lineage>
</organism>
<dbReference type="EMBL" id="CP001966">
    <property type="protein sequence ID" value="ADG80633.1"/>
    <property type="molecule type" value="Genomic_DNA"/>
</dbReference>
<sequence length="178" mass="18583">MSFTRAKDPADEAAVANEWIADATRRLAVQAESDSDAPAADSGAPVSGWSGEAMERLRSAIAQQVSGLPRRSRPVATTTPGATITQLALTRALTFALSAEAAAESAAIADVEFAFDGAAVTAVHIHLVAVGAERRPQTMLAGGDRLRDRAAGLLAGIVGPVEVRVDLTWEDLVTRDEH</sequence>
<dbReference type="HOGENOM" id="CLU_1569023_0_0_11"/>
<gene>
    <name evidence="2" type="ordered locus">Tpau_4063</name>
</gene>
<evidence type="ECO:0000313" key="2">
    <source>
        <dbReference type="EMBL" id="ADG80633.1"/>
    </source>
</evidence>
<evidence type="ECO:0000313" key="3">
    <source>
        <dbReference type="Proteomes" id="UP000001213"/>
    </source>
</evidence>
<dbReference type="Proteomes" id="UP000001213">
    <property type="component" value="Chromosome"/>
</dbReference>
<reference evidence="3" key="1">
    <citation type="submission" date="2010-03" db="EMBL/GenBank/DDBJ databases">
        <title>The complete chromosome of Tsukamurella paurometabola DSM 20162.</title>
        <authorList>
            <consortium name="US DOE Joint Genome Institute (JGI-PGF)"/>
            <person name="Lucas S."/>
            <person name="Copeland A."/>
            <person name="Lapidus A."/>
            <person name="Glavina del Rio T."/>
            <person name="Dalin E."/>
            <person name="Tice H."/>
            <person name="Bruce D."/>
            <person name="Goodwin L."/>
            <person name="Pitluck S."/>
            <person name="Kyrpides N."/>
            <person name="Mavromatis K."/>
            <person name="Ivanova N."/>
            <person name="Mikhailova N."/>
            <person name="Munk A.C."/>
            <person name="Brettin T."/>
            <person name="Detter J.C."/>
            <person name="Tapia R."/>
            <person name="Han C."/>
            <person name="Larimer F."/>
            <person name="Land M."/>
            <person name="Hauser L."/>
            <person name="Markowitz V."/>
            <person name="Cheng J.-F."/>
            <person name="Hugenholtz P."/>
            <person name="Woyke T."/>
            <person name="Wu D."/>
            <person name="Jando M."/>
            <person name="Brambilla E."/>
            <person name="Klenk H.-P."/>
            <person name="Eisen J.A."/>
        </authorList>
    </citation>
    <scope>NUCLEOTIDE SEQUENCE [LARGE SCALE GENOMIC DNA]</scope>
    <source>
        <strain evidence="3">ATCC 8368 / DSM 20162 / CCUG 35730 / CIP 100753 / JCM 10117 / KCTC 9821 / NBRC 16120 / NCIMB 702349 / NCTC 13040</strain>
    </source>
</reference>
<feature type="compositionally biased region" description="Low complexity" evidence="1">
    <location>
        <begin position="36"/>
        <end position="48"/>
    </location>
</feature>
<dbReference type="STRING" id="521096.Tpau_4063"/>
<name>D5UND8_TSUPD</name>
<dbReference type="AlphaFoldDB" id="D5UND8"/>
<evidence type="ECO:0000256" key="1">
    <source>
        <dbReference type="SAM" id="MobiDB-lite"/>
    </source>
</evidence>
<keyword evidence="3" id="KW-1185">Reference proteome</keyword>
<dbReference type="KEGG" id="tpr:Tpau_4063"/>
<feature type="region of interest" description="Disordered" evidence="1">
    <location>
        <begin position="30"/>
        <end position="49"/>
    </location>
</feature>
<dbReference type="eggNOG" id="ENOG5031USX">
    <property type="taxonomic scope" value="Bacteria"/>
</dbReference>
<reference evidence="2 3" key="2">
    <citation type="journal article" date="2011" name="Stand. Genomic Sci.">
        <title>Complete genome sequence of Tsukamurella paurometabola type strain (no. 33).</title>
        <authorList>
            <person name="Munk A.C."/>
            <person name="Lapidus A."/>
            <person name="Lucas S."/>
            <person name="Nolan M."/>
            <person name="Tice H."/>
            <person name="Cheng J.F."/>
            <person name="Del Rio T.G."/>
            <person name="Goodwin L."/>
            <person name="Pitluck S."/>
            <person name="Liolios K."/>
            <person name="Huntemann M."/>
            <person name="Ivanova N."/>
            <person name="Mavromatis K."/>
            <person name="Mikhailova N."/>
            <person name="Pati A."/>
            <person name="Chen A."/>
            <person name="Palaniappan K."/>
            <person name="Tapia R."/>
            <person name="Han C."/>
            <person name="Land M."/>
            <person name="Hauser L."/>
            <person name="Chang Y.J."/>
            <person name="Jeffries C.D."/>
            <person name="Brettin T."/>
            <person name="Yasawong M."/>
            <person name="Brambilla E.M."/>
            <person name="Rohde M."/>
            <person name="Sikorski J."/>
            <person name="Goker M."/>
            <person name="Detter J.C."/>
            <person name="Woyke T."/>
            <person name="Bristow J."/>
            <person name="Eisen J.A."/>
            <person name="Markowitz V."/>
            <person name="Hugenholtz P."/>
            <person name="Kyrpides N.C."/>
            <person name="Klenk H.P."/>
        </authorList>
    </citation>
    <scope>NUCLEOTIDE SEQUENCE [LARGE SCALE GENOMIC DNA]</scope>
    <source>
        <strain evidence="3">ATCC 8368 / DSM 20162 / CCUG 35730 / CIP 100753 / JCM 10117 / KCTC 9821 / NBRC 16120 / NCIMB 702349 / NCTC 13040</strain>
    </source>
</reference>
<accession>D5UND8</accession>
<protein>
    <submittedName>
        <fullName evidence="2">Uncharacterized protein</fullName>
    </submittedName>
</protein>
<proteinExistence type="predicted"/>